<evidence type="ECO:0000313" key="2">
    <source>
        <dbReference type="EMBL" id="MCD8472248.1"/>
    </source>
</evidence>
<evidence type="ECO:0000313" key="3">
    <source>
        <dbReference type="Proteomes" id="UP001430701"/>
    </source>
</evidence>
<keyword evidence="1" id="KW-0472">Membrane</keyword>
<keyword evidence="1" id="KW-1133">Transmembrane helix</keyword>
<gene>
    <name evidence="2" type="ORF">LPH55_01860</name>
</gene>
<keyword evidence="1" id="KW-0812">Transmembrane</keyword>
<evidence type="ECO:0000256" key="1">
    <source>
        <dbReference type="SAM" id="Phobius"/>
    </source>
</evidence>
<dbReference type="RefSeq" id="WP_152536645.1">
    <property type="nucleotide sequence ID" value="NZ_CP053627.1"/>
</dbReference>
<dbReference type="EMBL" id="JAJPPU010000001">
    <property type="protein sequence ID" value="MCD8472248.1"/>
    <property type="molecule type" value="Genomic_DNA"/>
</dbReference>
<sequence>MAAIFGWFADESIACRYEFGYLEAIPQRVRVDFQVSDGLFLVLKWFHHFLSIYFQEKRYSTTMTYMFFLSRCPIFIPVIFNIFCGQIHRVVCSVGRD</sequence>
<feature type="transmembrane region" description="Helical" evidence="1">
    <location>
        <begin position="65"/>
        <end position="83"/>
    </location>
</feature>
<comment type="caution">
    <text evidence="2">The sequence shown here is derived from an EMBL/GenBank/DDBJ whole genome shotgun (WGS) entry which is preliminary data.</text>
</comment>
<accession>A0ABS8TTM0</accession>
<dbReference type="GeneID" id="68901259"/>
<reference evidence="2" key="1">
    <citation type="submission" date="2021-11" db="EMBL/GenBank/DDBJ databases">
        <title>Genome sequence of Xylella taiwanensis PLS432.</title>
        <authorList>
            <person name="Weng L.-W."/>
            <person name="Su C.-C."/>
            <person name="Tsai C.-W."/>
            <person name="Kuo C.-H."/>
        </authorList>
    </citation>
    <scope>NUCLEOTIDE SEQUENCE</scope>
    <source>
        <strain evidence="2">PLS432</strain>
    </source>
</reference>
<keyword evidence="3" id="KW-1185">Reference proteome</keyword>
<protein>
    <submittedName>
        <fullName evidence="2">Uncharacterized protein</fullName>
    </submittedName>
</protein>
<proteinExistence type="predicted"/>
<dbReference type="Proteomes" id="UP001430701">
    <property type="component" value="Unassembled WGS sequence"/>
</dbReference>
<organism evidence="2 3">
    <name type="scientific">Xylella taiwanensis</name>
    <dbReference type="NCBI Taxonomy" id="1444770"/>
    <lineage>
        <taxon>Bacteria</taxon>
        <taxon>Pseudomonadati</taxon>
        <taxon>Pseudomonadota</taxon>
        <taxon>Gammaproteobacteria</taxon>
        <taxon>Lysobacterales</taxon>
        <taxon>Lysobacteraceae</taxon>
        <taxon>Xylella</taxon>
    </lineage>
</organism>
<name>A0ABS8TTM0_9GAMM</name>